<keyword evidence="1" id="KW-0472">Membrane</keyword>
<accession>A0A9Q4CQR5</accession>
<organism evidence="2 3">
    <name type="scientific">Morganella morganii</name>
    <name type="common">Proteus morganii</name>
    <dbReference type="NCBI Taxonomy" id="582"/>
    <lineage>
        <taxon>Bacteria</taxon>
        <taxon>Pseudomonadati</taxon>
        <taxon>Pseudomonadota</taxon>
        <taxon>Gammaproteobacteria</taxon>
        <taxon>Enterobacterales</taxon>
        <taxon>Morganellaceae</taxon>
        <taxon>Morganella</taxon>
    </lineage>
</organism>
<evidence type="ECO:0000313" key="2">
    <source>
        <dbReference type="EMBL" id="MCY0790909.1"/>
    </source>
</evidence>
<dbReference type="Proteomes" id="UP001076655">
    <property type="component" value="Unassembled WGS sequence"/>
</dbReference>
<dbReference type="OrthoDB" id="6466864at2"/>
<proteinExistence type="predicted"/>
<gene>
    <name evidence="2" type="ORF">N0392_14595</name>
</gene>
<name>A0A9Q4CQR5_MORMO</name>
<dbReference type="RefSeq" id="WP_052927147.1">
    <property type="nucleotide sequence ID" value="NZ_CP148043.1"/>
</dbReference>
<keyword evidence="1" id="KW-1133">Transmembrane helix</keyword>
<protein>
    <submittedName>
        <fullName evidence="2">Uncharacterized protein</fullName>
    </submittedName>
</protein>
<evidence type="ECO:0000313" key="3">
    <source>
        <dbReference type="Proteomes" id="UP001076655"/>
    </source>
</evidence>
<keyword evidence="1" id="KW-0812">Transmembrane</keyword>
<reference evidence="2" key="1">
    <citation type="submission" date="2022-08" db="EMBL/GenBank/DDBJ databases">
        <authorList>
            <person name="Dale J.L."/>
        </authorList>
    </citation>
    <scope>NUCLEOTIDE SEQUENCE</scope>
    <source>
        <strain evidence="2">2022EL-00758</strain>
    </source>
</reference>
<comment type="caution">
    <text evidence="2">The sequence shown here is derived from an EMBL/GenBank/DDBJ whole genome shotgun (WGS) entry which is preliminary data.</text>
</comment>
<feature type="transmembrane region" description="Helical" evidence="1">
    <location>
        <begin position="21"/>
        <end position="43"/>
    </location>
</feature>
<sequence>MTLRVNLTAWRPRLKRQICRGIAVRFLAAGWVMLSALLPVYLLHSLTVQHLALLLVVSDEREARLVRQRAEFTRRLAVQQQAEADKQRQQQTGLENCRYRELLSFLQRQLPEDAWLARYQAERQQHDKESTVRHALAINRRQVIAPSHPLLHHAPPGLIPLRLISLHHHKTANIRQFVLVTGESLP</sequence>
<evidence type="ECO:0000256" key="1">
    <source>
        <dbReference type="SAM" id="Phobius"/>
    </source>
</evidence>
<dbReference type="AlphaFoldDB" id="A0A9Q4CQR5"/>
<dbReference type="EMBL" id="JAPNMI010000008">
    <property type="protein sequence ID" value="MCY0790909.1"/>
    <property type="molecule type" value="Genomic_DNA"/>
</dbReference>